<protein>
    <submittedName>
        <fullName evidence="1">Uncharacterized protein</fullName>
    </submittedName>
</protein>
<accession>A0A4U6U379</accession>
<keyword evidence="2" id="KW-1185">Reference proteome</keyword>
<dbReference type="AlphaFoldDB" id="A0A4U6U379"/>
<organism evidence="1 2">
    <name type="scientific">Setaria viridis</name>
    <name type="common">Green bristlegrass</name>
    <name type="synonym">Setaria italica subsp. viridis</name>
    <dbReference type="NCBI Taxonomy" id="4556"/>
    <lineage>
        <taxon>Eukaryota</taxon>
        <taxon>Viridiplantae</taxon>
        <taxon>Streptophyta</taxon>
        <taxon>Embryophyta</taxon>
        <taxon>Tracheophyta</taxon>
        <taxon>Spermatophyta</taxon>
        <taxon>Magnoliopsida</taxon>
        <taxon>Liliopsida</taxon>
        <taxon>Poales</taxon>
        <taxon>Poaceae</taxon>
        <taxon>PACMAD clade</taxon>
        <taxon>Panicoideae</taxon>
        <taxon>Panicodae</taxon>
        <taxon>Paniceae</taxon>
        <taxon>Cenchrinae</taxon>
        <taxon>Setaria</taxon>
    </lineage>
</organism>
<dbReference type="Proteomes" id="UP000298652">
    <property type="component" value="Chromosome 7"/>
</dbReference>
<gene>
    <name evidence="1" type="ORF">SEVIR_7G119132v2</name>
</gene>
<sequence length="62" mass="7167">MCNLQSTHTCEHIQSQTRNASPLHIWILSELDRSVHCERAVLPMRQETPFSHVELISVNGER</sequence>
<reference evidence="1" key="1">
    <citation type="submission" date="2019-03" db="EMBL/GenBank/DDBJ databases">
        <title>WGS assembly of Setaria viridis.</title>
        <authorList>
            <person name="Huang P."/>
            <person name="Jenkins J."/>
            <person name="Grimwood J."/>
            <person name="Barry K."/>
            <person name="Healey A."/>
            <person name="Mamidi S."/>
            <person name="Sreedasyam A."/>
            <person name="Shu S."/>
            <person name="Feldman M."/>
            <person name="Wu J."/>
            <person name="Yu Y."/>
            <person name="Chen C."/>
            <person name="Johnson J."/>
            <person name="Rokhsar D."/>
            <person name="Baxter I."/>
            <person name="Schmutz J."/>
            <person name="Brutnell T."/>
            <person name="Kellogg E."/>
        </authorList>
    </citation>
    <scope>NUCLEOTIDE SEQUENCE [LARGE SCALE GENOMIC DNA]</scope>
</reference>
<evidence type="ECO:0000313" key="1">
    <source>
        <dbReference type="EMBL" id="TKW04577.1"/>
    </source>
</evidence>
<dbReference type="EMBL" id="CM016558">
    <property type="protein sequence ID" value="TKW04577.1"/>
    <property type="molecule type" value="Genomic_DNA"/>
</dbReference>
<proteinExistence type="predicted"/>
<dbReference type="Gramene" id="TKW04577">
    <property type="protein sequence ID" value="TKW04577"/>
    <property type="gene ID" value="SEVIR_7G119132v2"/>
</dbReference>
<name>A0A4U6U379_SETVI</name>
<evidence type="ECO:0000313" key="2">
    <source>
        <dbReference type="Proteomes" id="UP000298652"/>
    </source>
</evidence>